<dbReference type="AlphaFoldDB" id="A0A4R1N4U0"/>
<comment type="similarity">
    <text evidence="1">Belongs to the metallo-dependent hydrolases superfamily. ATZ/TRZ family.</text>
</comment>
<comment type="caution">
    <text evidence="4">The sequence shown here is derived from an EMBL/GenBank/DDBJ whole genome shotgun (WGS) entry which is preliminary data.</text>
</comment>
<dbReference type="InterPro" id="IPR032466">
    <property type="entry name" value="Metal_Hydrolase"/>
</dbReference>
<dbReference type="Gene3D" id="2.30.40.10">
    <property type="entry name" value="Urease, subunit C, domain 1"/>
    <property type="match status" value="1"/>
</dbReference>
<dbReference type="InterPro" id="IPR011059">
    <property type="entry name" value="Metal-dep_hydrolase_composite"/>
</dbReference>
<evidence type="ECO:0000256" key="2">
    <source>
        <dbReference type="ARBA" id="ARBA00022801"/>
    </source>
</evidence>
<feature type="domain" description="Amidohydrolase-related" evidence="3">
    <location>
        <begin position="61"/>
        <end position="444"/>
    </location>
</feature>
<dbReference type="SUPFAM" id="SSF51338">
    <property type="entry name" value="Composite domain of metallo-dependent hydrolases"/>
    <property type="match status" value="1"/>
</dbReference>
<evidence type="ECO:0000313" key="5">
    <source>
        <dbReference type="Proteomes" id="UP000294555"/>
    </source>
</evidence>
<proteinExistence type="inferred from homology"/>
<dbReference type="OrthoDB" id="9807210at2"/>
<keyword evidence="5" id="KW-1185">Reference proteome</keyword>
<evidence type="ECO:0000256" key="1">
    <source>
        <dbReference type="ARBA" id="ARBA00006745"/>
    </source>
</evidence>
<dbReference type="InterPro" id="IPR050287">
    <property type="entry name" value="MTA/SAH_deaminase"/>
</dbReference>
<dbReference type="Pfam" id="PF01979">
    <property type="entry name" value="Amidohydro_1"/>
    <property type="match status" value="1"/>
</dbReference>
<organism evidence="4 5">
    <name type="scientific">Sodalis ligni</name>
    <dbReference type="NCBI Taxonomy" id="2697027"/>
    <lineage>
        <taxon>Bacteria</taxon>
        <taxon>Pseudomonadati</taxon>
        <taxon>Pseudomonadota</taxon>
        <taxon>Gammaproteobacteria</taxon>
        <taxon>Enterobacterales</taxon>
        <taxon>Bruguierivoracaceae</taxon>
        <taxon>Sodalis</taxon>
    </lineage>
</organism>
<dbReference type="SUPFAM" id="SSF51556">
    <property type="entry name" value="Metallo-dependent hydrolases"/>
    <property type="match status" value="1"/>
</dbReference>
<dbReference type="GO" id="GO:0016810">
    <property type="term" value="F:hydrolase activity, acting on carbon-nitrogen (but not peptide) bonds"/>
    <property type="evidence" value="ECO:0007669"/>
    <property type="project" value="InterPro"/>
</dbReference>
<dbReference type="PANTHER" id="PTHR43794">
    <property type="entry name" value="AMINOHYDROLASE SSNA-RELATED"/>
    <property type="match status" value="1"/>
</dbReference>
<reference evidence="4 5" key="1">
    <citation type="submission" date="2019-02" db="EMBL/GenBank/DDBJ databases">
        <title>Investigation of anaerobic lignin degradation for improved lignocellulosic biofuels.</title>
        <authorList>
            <person name="Deangelis K."/>
        </authorList>
    </citation>
    <scope>NUCLEOTIDE SEQUENCE [LARGE SCALE GENOMIC DNA]</scope>
    <source>
        <strain evidence="4 5">159R</strain>
    </source>
</reference>
<protein>
    <submittedName>
        <fullName evidence="4">Cytosine/adenosine deaminase-related metal-dependent hydrolase</fullName>
    </submittedName>
</protein>
<dbReference type="RefSeq" id="WP_132921002.1">
    <property type="nucleotide sequence ID" value="NZ_SJOI01000001.1"/>
</dbReference>
<dbReference type="PANTHER" id="PTHR43794:SF11">
    <property type="entry name" value="AMIDOHYDROLASE-RELATED DOMAIN-CONTAINING PROTEIN"/>
    <property type="match status" value="1"/>
</dbReference>
<accession>A0A4R1N4U0</accession>
<dbReference type="InterPro" id="IPR006680">
    <property type="entry name" value="Amidohydro-rel"/>
</dbReference>
<evidence type="ECO:0000313" key="4">
    <source>
        <dbReference type="EMBL" id="TCL02022.1"/>
    </source>
</evidence>
<gene>
    <name evidence="4" type="ORF">EZJ58_0005</name>
</gene>
<evidence type="ECO:0000259" key="3">
    <source>
        <dbReference type="Pfam" id="PF01979"/>
    </source>
</evidence>
<dbReference type="Proteomes" id="UP000294555">
    <property type="component" value="Unassembled WGS sequence"/>
</dbReference>
<sequence>MTESLILAGTLIQGIGDDGRPIAVEQAALYQKDGVIRDIGKADDLTAAYPQARRYGSMQHVLMPGFVNSHHHVGLTPLQLGSPDYALELWFASRMGAREVDLRLDTLYSAFEMIASGITTVQHIHGWRPGTLETIHQAAGAVLAAYREIGMRASYSFAVREQNLLVYEADEQFVARVPAEIRPQLAAHLKKQRLPLDDHLKLFRMLAADNHGQPLTRIQLAPANLHWCGDEALQAIKAEADNAGVPMHMHLVETAYQREYARRRTGGTALAHLHKLGLLGPSLTLGHGVWLNEADIERAAATGTCVCHNCSSNLRLRSGVAPLNAFRRHGLTVGLGLDEAGINDDRDMLQEMRLALRVHRVPGMDDDEVPSCGEIVHMATEGGAKTTPFAGRIGRLEPGRLADAVLFDWKSITWPYQDDDIPLLDVLVHRARGKDIESVFIAGEEICHQGQFTRVDRTEVLNEIAQKLAAPRTADEQARLELGKAVFAHVKDFYRDYLAQETPREPFYAPSSRR</sequence>
<keyword evidence="2 4" id="KW-0378">Hydrolase</keyword>
<dbReference type="EMBL" id="SJOI01000001">
    <property type="protein sequence ID" value="TCL02022.1"/>
    <property type="molecule type" value="Genomic_DNA"/>
</dbReference>
<dbReference type="Gene3D" id="3.20.20.140">
    <property type="entry name" value="Metal-dependent hydrolases"/>
    <property type="match status" value="1"/>
</dbReference>
<name>A0A4R1N4U0_9GAMM</name>